<dbReference type="AlphaFoldDB" id="A0A7L5DU69"/>
<organism evidence="1 2">
    <name type="scientific">Spirosoma rhododendri</name>
    <dbReference type="NCBI Taxonomy" id="2728024"/>
    <lineage>
        <taxon>Bacteria</taxon>
        <taxon>Pseudomonadati</taxon>
        <taxon>Bacteroidota</taxon>
        <taxon>Cytophagia</taxon>
        <taxon>Cytophagales</taxon>
        <taxon>Cytophagaceae</taxon>
        <taxon>Spirosoma</taxon>
    </lineage>
</organism>
<protein>
    <submittedName>
        <fullName evidence="1">Uncharacterized protein</fullName>
    </submittedName>
</protein>
<sequence>MKATGQSGPCCSVCGKPLTDPVSIEKGSGPECAGKQKRTELAYRTGNLFANRADYSWGLEGAVIWIEDNNGPKSVTNDMDAVLTDICHELREEVNYKLVMYRDSRGVWDAVSCNVQICESLGTFRQNGKGAIVSGVDFVSLNQTDRKRAKIELYSKAALRKVKPIRL</sequence>
<reference evidence="1 2" key="1">
    <citation type="submission" date="2020-04" db="EMBL/GenBank/DDBJ databases">
        <title>Genome sequencing of novel species.</title>
        <authorList>
            <person name="Heo J."/>
            <person name="Kim S.-J."/>
            <person name="Kim J.-S."/>
            <person name="Hong S.-B."/>
            <person name="Kwon S.-W."/>
        </authorList>
    </citation>
    <scope>NUCLEOTIDE SEQUENCE [LARGE SCALE GENOMIC DNA]</scope>
    <source>
        <strain evidence="1 2">CJU-R4</strain>
    </source>
</reference>
<dbReference type="RefSeq" id="WP_169551481.1">
    <property type="nucleotide sequence ID" value="NZ_CP051677.1"/>
</dbReference>
<dbReference type="KEGG" id="srho:HH216_14695"/>
<accession>A0A7L5DU69</accession>
<evidence type="ECO:0000313" key="1">
    <source>
        <dbReference type="EMBL" id="QJD79517.1"/>
    </source>
</evidence>
<dbReference type="InterPro" id="IPR046053">
    <property type="entry name" value="DUF6011"/>
</dbReference>
<name>A0A7L5DU69_9BACT</name>
<dbReference type="Proteomes" id="UP000501128">
    <property type="component" value="Chromosome"/>
</dbReference>
<keyword evidence="2" id="KW-1185">Reference proteome</keyword>
<proteinExistence type="predicted"/>
<evidence type="ECO:0000313" key="2">
    <source>
        <dbReference type="Proteomes" id="UP000501128"/>
    </source>
</evidence>
<dbReference type="Pfam" id="PF19474">
    <property type="entry name" value="DUF6011"/>
    <property type="match status" value="1"/>
</dbReference>
<dbReference type="EMBL" id="CP051677">
    <property type="protein sequence ID" value="QJD79517.1"/>
    <property type="molecule type" value="Genomic_DNA"/>
</dbReference>
<gene>
    <name evidence="1" type="ORF">HH216_14695</name>
</gene>